<protein>
    <submittedName>
        <fullName evidence="4">DUF4412 domain-containing protein</fullName>
    </submittedName>
</protein>
<dbReference type="Pfam" id="PF14371">
    <property type="entry name" value="DUF4412"/>
    <property type="match status" value="1"/>
</dbReference>
<keyword evidence="2" id="KW-0732">Signal</keyword>
<feature type="domain" description="DUF4412" evidence="3">
    <location>
        <begin position="118"/>
        <end position="274"/>
    </location>
</feature>
<name>A0ABY4KBC5_9FLAO</name>
<feature type="chain" id="PRO_5045149872" evidence="2">
    <location>
        <begin position="24"/>
        <end position="292"/>
    </location>
</feature>
<proteinExistence type="predicted"/>
<evidence type="ECO:0000313" key="5">
    <source>
        <dbReference type="Proteomes" id="UP000830583"/>
    </source>
</evidence>
<feature type="region of interest" description="Disordered" evidence="1">
    <location>
        <begin position="56"/>
        <end position="83"/>
    </location>
</feature>
<dbReference type="PROSITE" id="PS51257">
    <property type="entry name" value="PROKAR_LIPOPROTEIN"/>
    <property type="match status" value="1"/>
</dbReference>
<reference evidence="4" key="1">
    <citation type="submission" date="2022-04" db="EMBL/GenBank/DDBJ databases">
        <title>Consumption of N2O by Flavobacterium azooxidireducens sp. nov. isolated from Decomposing Leaf Litter of Phragmites australis (Cav.).</title>
        <authorList>
            <person name="Behrendt U."/>
            <person name="Spanner T."/>
            <person name="Augustin J."/>
            <person name="Horn M.A."/>
            <person name="Kolb S."/>
            <person name="Ulrich A."/>
        </authorList>
    </citation>
    <scope>NUCLEOTIDE SEQUENCE</scope>
    <source>
        <strain evidence="4">IGB 4-14</strain>
    </source>
</reference>
<accession>A0ABY4KBC5</accession>
<dbReference type="EMBL" id="CP096205">
    <property type="protein sequence ID" value="UPQ78087.1"/>
    <property type="molecule type" value="Genomic_DNA"/>
</dbReference>
<keyword evidence="5" id="KW-1185">Reference proteome</keyword>
<feature type="signal peptide" evidence="2">
    <location>
        <begin position="1"/>
        <end position="23"/>
    </location>
</feature>
<dbReference type="RefSeq" id="WP_248433015.1">
    <property type="nucleotide sequence ID" value="NZ_CP096205.1"/>
</dbReference>
<feature type="compositionally biased region" description="Basic and acidic residues" evidence="1">
    <location>
        <begin position="56"/>
        <end position="82"/>
    </location>
</feature>
<sequence length="292" mass="33531">MKTYSHILFLFLAIFACSQTAEAQFLDKLQKRAEERAQKRVEQKIERQVDKTVDKTVDAPEKAVKESKNSKKPTKKETKKAPTIDMNAMMNASESIEMPASYDFQKKVVYEIIDATSKQANQMTYWFGANEQVFGLETGYDINTFIVYDLSQEAMMMFSQKDKKVQVMPLSMFGAIYENAESDETDYTFKKVLGSKKINGYNCEKYVMTSETIEGEFWFTKEVDFKIADFSKTFLSMAKTSNQKVPQINPNENGFMMEMKAKDKSTNAVTQMTVKEFSNTKKTITTSTFKKS</sequence>
<dbReference type="InterPro" id="IPR025524">
    <property type="entry name" value="DUF4412"/>
</dbReference>
<evidence type="ECO:0000256" key="1">
    <source>
        <dbReference type="SAM" id="MobiDB-lite"/>
    </source>
</evidence>
<gene>
    <name evidence="4" type="ORF">M0M57_10680</name>
</gene>
<evidence type="ECO:0000313" key="4">
    <source>
        <dbReference type="EMBL" id="UPQ78087.1"/>
    </source>
</evidence>
<evidence type="ECO:0000259" key="3">
    <source>
        <dbReference type="Pfam" id="PF14371"/>
    </source>
</evidence>
<evidence type="ECO:0000256" key="2">
    <source>
        <dbReference type="SAM" id="SignalP"/>
    </source>
</evidence>
<dbReference type="Proteomes" id="UP000830583">
    <property type="component" value="Chromosome"/>
</dbReference>
<organism evidence="4 5">
    <name type="scientific">Flavobacterium azooxidireducens</name>
    <dbReference type="NCBI Taxonomy" id="1871076"/>
    <lineage>
        <taxon>Bacteria</taxon>
        <taxon>Pseudomonadati</taxon>
        <taxon>Bacteroidota</taxon>
        <taxon>Flavobacteriia</taxon>
        <taxon>Flavobacteriales</taxon>
        <taxon>Flavobacteriaceae</taxon>
        <taxon>Flavobacterium</taxon>
    </lineage>
</organism>